<keyword evidence="2" id="KW-1185">Reference proteome</keyword>
<organism evidence="1 2">
    <name type="scientific">Petrolisthes cinctipes</name>
    <name type="common">Flat porcelain crab</name>
    <dbReference type="NCBI Taxonomy" id="88211"/>
    <lineage>
        <taxon>Eukaryota</taxon>
        <taxon>Metazoa</taxon>
        <taxon>Ecdysozoa</taxon>
        <taxon>Arthropoda</taxon>
        <taxon>Crustacea</taxon>
        <taxon>Multicrustacea</taxon>
        <taxon>Malacostraca</taxon>
        <taxon>Eumalacostraca</taxon>
        <taxon>Eucarida</taxon>
        <taxon>Decapoda</taxon>
        <taxon>Pleocyemata</taxon>
        <taxon>Anomura</taxon>
        <taxon>Galatheoidea</taxon>
        <taxon>Porcellanidae</taxon>
        <taxon>Petrolisthes</taxon>
    </lineage>
</organism>
<evidence type="ECO:0000313" key="1">
    <source>
        <dbReference type="EMBL" id="KAK3862704.1"/>
    </source>
</evidence>
<dbReference type="EMBL" id="JAWQEG010004176">
    <property type="protein sequence ID" value="KAK3862704.1"/>
    <property type="molecule type" value="Genomic_DNA"/>
</dbReference>
<protein>
    <submittedName>
        <fullName evidence="1">Uncharacterized protein</fullName>
    </submittedName>
</protein>
<dbReference type="Proteomes" id="UP001286313">
    <property type="component" value="Unassembled WGS sequence"/>
</dbReference>
<dbReference type="AlphaFoldDB" id="A0AAE1K308"/>
<evidence type="ECO:0000313" key="2">
    <source>
        <dbReference type="Proteomes" id="UP001286313"/>
    </source>
</evidence>
<gene>
    <name evidence="1" type="ORF">Pcinc_031461</name>
</gene>
<name>A0AAE1K308_PETCI</name>
<proteinExistence type="predicted"/>
<sequence length="131" mass="14885">MLKLSTMDYYMPQSVQLSPLSPKASYLPQELYSLFMNHLDCHSSETTDGSKSSADTSFAVVFPNREYKFRLPSIARVYTAELFAILFALRTIFTSLRCSYRFIQCPPKHTNFPNCPSISIGDPGMVVPYLH</sequence>
<comment type="caution">
    <text evidence="1">The sequence shown here is derived from an EMBL/GenBank/DDBJ whole genome shotgun (WGS) entry which is preliminary data.</text>
</comment>
<accession>A0AAE1K308</accession>
<reference evidence="1" key="1">
    <citation type="submission" date="2023-10" db="EMBL/GenBank/DDBJ databases">
        <title>Genome assemblies of two species of porcelain crab, Petrolisthes cinctipes and Petrolisthes manimaculis (Anomura: Porcellanidae).</title>
        <authorList>
            <person name="Angst P."/>
        </authorList>
    </citation>
    <scope>NUCLEOTIDE SEQUENCE</scope>
    <source>
        <strain evidence="1">PB745_01</strain>
        <tissue evidence="1">Gill</tissue>
    </source>
</reference>